<sequence>MAAPSKEQREYSDAKRTILKFEREHPWARKPLKPRKRREKCKMQ</sequence>
<dbReference type="AlphaFoldDB" id="A0A0F9R880"/>
<feature type="region of interest" description="Disordered" evidence="1">
    <location>
        <begin position="22"/>
        <end position="44"/>
    </location>
</feature>
<reference evidence="2" key="1">
    <citation type="journal article" date="2015" name="Nature">
        <title>Complex archaea that bridge the gap between prokaryotes and eukaryotes.</title>
        <authorList>
            <person name="Spang A."/>
            <person name="Saw J.H."/>
            <person name="Jorgensen S.L."/>
            <person name="Zaremba-Niedzwiedzka K."/>
            <person name="Martijn J."/>
            <person name="Lind A.E."/>
            <person name="van Eijk R."/>
            <person name="Schleper C."/>
            <person name="Guy L."/>
            <person name="Ettema T.J."/>
        </authorList>
    </citation>
    <scope>NUCLEOTIDE SEQUENCE</scope>
</reference>
<comment type="caution">
    <text evidence="2">The sequence shown here is derived from an EMBL/GenBank/DDBJ whole genome shotgun (WGS) entry which is preliminary data.</text>
</comment>
<name>A0A0F9R880_9ZZZZ</name>
<accession>A0A0F9R880</accession>
<protein>
    <submittedName>
        <fullName evidence="2">Uncharacterized protein</fullName>
    </submittedName>
</protein>
<proteinExistence type="predicted"/>
<evidence type="ECO:0000256" key="1">
    <source>
        <dbReference type="SAM" id="MobiDB-lite"/>
    </source>
</evidence>
<dbReference type="EMBL" id="LAZR01003151">
    <property type="protein sequence ID" value="KKN21401.1"/>
    <property type="molecule type" value="Genomic_DNA"/>
</dbReference>
<evidence type="ECO:0000313" key="2">
    <source>
        <dbReference type="EMBL" id="KKN21401.1"/>
    </source>
</evidence>
<gene>
    <name evidence="2" type="ORF">LCGC14_0925860</name>
</gene>
<organism evidence="2">
    <name type="scientific">marine sediment metagenome</name>
    <dbReference type="NCBI Taxonomy" id="412755"/>
    <lineage>
        <taxon>unclassified sequences</taxon>
        <taxon>metagenomes</taxon>
        <taxon>ecological metagenomes</taxon>
    </lineage>
</organism>
<feature type="compositionally biased region" description="Basic residues" evidence="1">
    <location>
        <begin position="28"/>
        <end position="44"/>
    </location>
</feature>